<feature type="transmembrane region" description="Helical" evidence="8">
    <location>
        <begin position="237"/>
        <end position="259"/>
    </location>
</feature>
<name>A0A6L7G7Y6_9RHOB</name>
<feature type="transmembrane region" description="Helical" evidence="8">
    <location>
        <begin position="92"/>
        <end position="117"/>
    </location>
</feature>
<dbReference type="CDD" id="cd06261">
    <property type="entry name" value="TM_PBP2"/>
    <property type="match status" value="1"/>
</dbReference>
<dbReference type="PANTHER" id="PTHR43848:SF2">
    <property type="entry name" value="PUTRESCINE TRANSPORT SYSTEM PERMEASE PROTEIN POTI"/>
    <property type="match status" value="1"/>
</dbReference>
<dbReference type="Proteomes" id="UP000477911">
    <property type="component" value="Unassembled WGS sequence"/>
</dbReference>
<protein>
    <submittedName>
        <fullName evidence="10">ABC transporter permease subunit</fullName>
    </submittedName>
</protein>
<keyword evidence="4" id="KW-1003">Cell membrane</keyword>
<feature type="transmembrane region" description="Helical" evidence="8">
    <location>
        <begin position="192"/>
        <end position="217"/>
    </location>
</feature>
<gene>
    <name evidence="10" type="ORF">GR170_16970</name>
</gene>
<dbReference type="AlphaFoldDB" id="A0A6L7G7Y6"/>
<evidence type="ECO:0000256" key="4">
    <source>
        <dbReference type="ARBA" id="ARBA00022475"/>
    </source>
</evidence>
<reference evidence="10 11" key="1">
    <citation type="submission" date="2019-12" db="EMBL/GenBank/DDBJ databases">
        <authorList>
            <person name="Li M."/>
        </authorList>
    </citation>
    <scope>NUCLEOTIDE SEQUENCE [LARGE SCALE GENOMIC DNA]</scope>
    <source>
        <strain evidence="10 11">GBMRC 2024</strain>
    </source>
</reference>
<dbReference type="GO" id="GO:0005886">
    <property type="term" value="C:plasma membrane"/>
    <property type="evidence" value="ECO:0007669"/>
    <property type="project" value="UniProtKB-SubCell"/>
</dbReference>
<evidence type="ECO:0000313" key="10">
    <source>
        <dbReference type="EMBL" id="MXN19526.1"/>
    </source>
</evidence>
<comment type="subcellular location">
    <subcellularLocation>
        <location evidence="1 8">Cell membrane</location>
        <topology evidence="1 8">Multi-pass membrane protein</topology>
    </subcellularLocation>
</comment>
<evidence type="ECO:0000259" key="9">
    <source>
        <dbReference type="PROSITE" id="PS50928"/>
    </source>
</evidence>
<dbReference type="SUPFAM" id="SSF161098">
    <property type="entry name" value="MetI-like"/>
    <property type="match status" value="1"/>
</dbReference>
<accession>A0A6L7G7Y6</accession>
<dbReference type="PROSITE" id="PS50928">
    <property type="entry name" value="ABC_TM1"/>
    <property type="match status" value="1"/>
</dbReference>
<keyword evidence="5 8" id="KW-0812">Transmembrane</keyword>
<organism evidence="10 11">
    <name type="scientific">Pseudooceanicola albus</name>
    <dbReference type="NCBI Taxonomy" id="2692189"/>
    <lineage>
        <taxon>Bacteria</taxon>
        <taxon>Pseudomonadati</taxon>
        <taxon>Pseudomonadota</taxon>
        <taxon>Alphaproteobacteria</taxon>
        <taxon>Rhodobacterales</taxon>
        <taxon>Paracoccaceae</taxon>
        <taxon>Pseudooceanicola</taxon>
    </lineage>
</organism>
<sequence>MRLYALAVYAFLYLPIAIIALFSFSAGRSAASLQGFSVHWYHKALHNPFVLEALWTSVRVAFLSALLATIAGTLASLALTGMRGRVRAIFDTLVQVAVMIPGIVIGIATLIALVSVFDLVNPWLEPLTGLKLSLGTGSLVAAHGLFTMSLVILLVRGRMESLDPALIEASGDLGATPVATFFQVTLPQILPAIMAGFLLAFTFSFDDFIIAFFVAGSDTTLPIYIFSSIRRGVTPEINAIGTMVMGASLTILIVAQVMLRRSQAQPRP</sequence>
<dbReference type="InterPro" id="IPR000515">
    <property type="entry name" value="MetI-like"/>
</dbReference>
<keyword evidence="6 8" id="KW-1133">Transmembrane helix</keyword>
<evidence type="ECO:0000256" key="2">
    <source>
        <dbReference type="ARBA" id="ARBA00007069"/>
    </source>
</evidence>
<keyword evidence="3 8" id="KW-0813">Transport</keyword>
<evidence type="ECO:0000256" key="6">
    <source>
        <dbReference type="ARBA" id="ARBA00022989"/>
    </source>
</evidence>
<evidence type="ECO:0000256" key="5">
    <source>
        <dbReference type="ARBA" id="ARBA00022692"/>
    </source>
</evidence>
<feature type="transmembrane region" description="Helical" evidence="8">
    <location>
        <begin position="54"/>
        <end position="80"/>
    </location>
</feature>
<dbReference type="InterPro" id="IPR035906">
    <property type="entry name" value="MetI-like_sf"/>
</dbReference>
<evidence type="ECO:0000256" key="1">
    <source>
        <dbReference type="ARBA" id="ARBA00004651"/>
    </source>
</evidence>
<dbReference type="GO" id="GO:0055085">
    <property type="term" value="P:transmembrane transport"/>
    <property type="evidence" value="ECO:0007669"/>
    <property type="project" value="InterPro"/>
</dbReference>
<evidence type="ECO:0000256" key="8">
    <source>
        <dbReference type="RuleBase" id="RU363032"/>
    </source>
</evidence>
<keyword evidence="11" id="KW-1185">Reference proteome</keyword>
<dbReference type="Gene3D" id="1.10.3720.10">
    <property type="entry name" value="MetI-like"/>
    <property type="match status" value="1"/>
</dbReference>
<dbReference type="EMBL" id="WUMU01000019">
    <property type="protein sequence ID" value="MXN19526.1"/>
    <property type="molecule type" value="Genomic_DNA"/>
</dbReference>
<evidence type="ECO:0000313" key="11">
    <source>
        <dbReference type="Proteomes" id="UP000477911"/>
    </source>
</evidence>
<comment type="similarity">
    <text evidence="2">Belongs to the binding-protein-dependent transport system permease family. CysTW subfamily.</text>
</comment>
<keyword evidence="7 8" id="KW-0472">Membrane</keyword>
<feature type="domain" description="ABC transmembrane type-1" evidence="9">
    <location>
        <begin position="54"/>
        <end position="255"/>
    </location>
</feature>
<dbReference type="InterPro" id="IPR051789">
    <property type="entry name" value="Bact_Polyamine_Transport"/>
</dbReference>
<dbReference type="Pfam" id="PF00528">
    <property type="entry name" value="BPD_transp_1"/>
    <property type="match status" value="1"/>
</dbReference>
<evidence type="ECO:0000256" key="7">
    <source>
        <dbReference type="ARBA" id="ARBA00023136"/>
    </source>
</evidence>
<proteinExistence type="inferred from homology"/>
<feature type="transmembrane region" description="Helical" evidence="8">
    <location>
        <begin position="137"/>
        <end position="155"/>
    </location>
</feature>
<dbReference type="PANTHER" id="PTHR43848">
    <property type="entry name" value="PUTRESCINE TRANSPORT SYSTEM PERMEASE PROTEIN POTI"/>
    <property type="match status" value="1"/>
</dbReference>
<evidence type="ECO:0000256" key="3">
    <source>
        <dbReference type="ARBA" id="ARBA00022448"/>
    </source>
</evidence>
<dbReference type="RefSeq" id="WP_160895654.1">
    <property type="nucleotide sequence ID" value="NZ_WUMU01000019.1"/>
</dbReference>
<comment type="caution">
    <text evidence="10">The sequence shown here is derived from an EMBL/GenBank/DDBJ whole genome shotgun (WGS) entry which is preliminary data.</text>
</comment>